<accession>A0A1I7SZ14</accession>
<protein>
    <recommendedName>
        <fullName evidence="6">Serpentine receptor class gamma</fullName>
    </recommendedName>
</protein>
<dbReference type="Proteomes" id="UP000095282">
    <property type="component" value="Unplaced"/>
</dbReference>
<dbReference type="PANTHER" id="PTHR31114">
    <property type="entry name" value="SERPENTINE RECEPTOR CLASS GAMMA"/>
    <property type="match status" value="1"/>
</dbReference>
<feature type="transmembrane region" description="Helical" evidence="6">
    <location>
        <begin position="7"/>
        <end position="26"/>
    </location>
</feature>
<evidence type="ECO:0000256" key="2">
    <source>
        <dbReference type="ARBA" id="ARBA00005692"/>
    </source>
</evidence>
<evidence type="ECO:0000256" key="3">
    <source>
        <dbReference type="ARBA" id="ARBA00022692"/>
    </source>
</evidence>
<comment type="subcellular location">
    <subcellularLocation>
        <location evidence="1">Membrane</location>
        <topology evidence="1">Multi-pass membrane protein</topology>
    </subcellularLocation>
</comment>
<dbReference type="GO" id="GO:0007606">
    <property type="term" value="P:sensory perception of chemical stimulus"/>
    <property type="evidence" value="ECO:0007669"/>
    <property type="project" value="UniProtKB-UniRule"/>
</dbReference>
<evidence type="ECO:0000256" key="1">
    <source>
        <dbReference type="ARBA" id="ARBA00004141"/>
    </source>
</evidence>
<keyword evidence="3 6" id="KW-0812">Transmembrane</keyword>
<name>A0A1I7SZ14_9PELO</name>
<dbReference type="PANTHER" id="PTHR31114:SF3">
    <property type="entry name" value="SERPENTINE RECEPTOR CLASS GAMMA-RELATED"/>
    <property type="match status" value="1"/>
</dbReference>
<dbReference type="InterPro" id="IPR052880">
    <property type="entry name" value="NRL-Serpentine_Class_Gamma"/>
</dbReference>
<dbReference type="Pfam" id="PF02118">
    <property type="entry name" value="Srg"/>
    <property type="match status" value="1"/>
</dbReference>
<evidence type="ECO:0000256" key="6">
    <source>
        <dbReference type="RuleBase" id="RU280813"/>
    </source>
</evidence>
<keyword evidence="4 6" id="KW-1133">Transmembrane helix</keyword>
<organism evidence="7 8">
    <name type="scientific">Caenorhabditis tropicalis</name>
    <dbReference type="NCBI Taxonomy" id="1561998"/>
    <lineage>
        <taxon>Eukaryota</taxon>
        <taxon>Metazoa</taxon>
        <taxon>Ecdysozoa</taxon>
        <taxon>Nematoda</taxon>
        <taxon>Chromadorea</taxon>
        <taxon>Rhabditida</taxon>
        <taxon>Rhabditina</taxon>
        <taxon>Rhabditomorpha</taxon>
        <taxon>Rhabditoidea</taxon>
        <taxon>Rhabditidae</taxon>
        <taxon>Peloderinae</taxon>
        <taxon>Caenorhabditis</taxon>
    </lineage>
</organism>
<keyword evidence="7" id="KW-1185">Reference proteome</keyword>
<reference evidence="8" key="1">
    <citation type="submission" date="2016-11" db="UniProtKB">
        <authorList>
            <consortium name="WormBaseParasite"/>
        </authorList>
    </citation>
    <scope>IDENTIFICATION</scope>
</reference>
<evidence type="ECO:0000256" key="5">
    <source>
        <dbReference type="ARBA" id="ARBA00023136"/>
    </source>
</evidence>
<dbReference type="WBParaSite" id="Csp11.Scaffold37.g190.t1">
    <property type="protein sequence ID" value="Csp11.Scaffold37.g190.t1"/>
    <property type="gene ID" value="Csp11.Scaffold37.g190"/>
</dbReference>
<keyword evidence="5 6" id="KW-0472">Membrane</keyword>
<evidence type="ECO:0000313" key="7">
    <source>
        <dbReference type="Proteomes" id="UP000095282"/>
    </source>
</evidence>
<dbReference type="InterPro" id="IPR000609">
    <property type="entry name" value="7TM_GPCR_serpentine_rcpt_Srg"/>
</dbReference>
<comment type="caution">
    <text evidence="6">Lacks conserved residue(s) required for the propagation of feature annotation.</text>
</comment>
<proteinExistence type="inferred from homology"/>
<evidence type="ECO:0000313" key="8">
    <source>
        <dbReference type="WBParaSite" id="Csp11.Scaffold37.g190.t1"/>
    </source>
</evidence>
<feature type="transmembrane region" description="Helical" evidence="6">
    <location>
        <begin position="32"/>
        <end position="56"/>
    </location>
</feature>
<dbReference type="GO" id="GO:0004888">
    <property type="term" value="F:transmembrane signaling receptor activity"/>
    <property type="evidence" value="ECO:0007669"/>
    <property type="project" value="InterPro"/>
</dbReference>
<comment type="similarity">
    <text evidence="2 6">Belongs to the nematode receptor-like protein srg family.</text>
</comment>
<dbReference type="AlphaFoldDB" id="A0A1I7SZ14"/>
<evidence type="ECO:0000256" key="4">
    <source>
        <dbReference type="ARBA" id="ARBA00022989"/>
    </source>
</evidence>
<sequence length="95" mass="10731">MKNLTKIAVFNSVLFFIVFIWQFFGSKVLGDWLFWASLFVLSDALSLSIPYILLAFDQNVRTTLAKVVLDKAERMAGNLAKQRSSQRVTSVVSVI</sequence>
<dbReference type="GO" id="GO:0016020">
    <property type="term" value="C:membrane"/>
    <property type="evidence" value="ECO:0007669"/>
    <property type="project" value="UniProtKB-SubCell"/>
</dbReference>